<organism evidence="1 2">
    <name type="scientific">Rhodococcus coprophilus</name>
    <dbReference type="NCBI Taxonomy" id="38310"/>
    <lineage>
        <taxon>Bacteria</taxon>
        <taxon>Bacillati</taxon>
        <taxon>Actinomycetota</taxon>
        <taxon>Actinomycetes</taxon>
        <taxon>Mycobacteriales</taxon>
        <taxon>Nocardiaceae</taxon>
        <taxon>Rhodococcus</taxon>
    </lineage>
</organism>
<gene>
    <name evidence="1" type="ORF">NCTC10994_01499</name>
</gene>
<dbReference type="RefSeq" id="WP_072699869.1">
    <property type="nucleotide sequence ID" value="NZ_JAFBBL010000001.1"/>
</dbReference>
<dbReference type="KEGG" id="rcr:NCTC10994_01499"/>
<evidence type="ECO:0000313" key="2">
    <source>
        <dbReference type="Proteomes" id="UP000249091"/>
    </source>
</evidence>
<evidence type="ECO:0000313" key="1">
    <source>
        <dbReference type="EMBL" id="SQI30344.1"/>
    </source>
</evidence>
<proteinExistence type="predicted"/>
<dbReference type="AlphaFoldDB" id="A0A2X4X1M3"/>
<name>A0A2X4X1M3_9NOCA</name>
<accession>A0A2X4X1M3</accession>
<sequence>MFSAERSRTVALPPLVLGGLRPLYRQMAHNHVHSASFEYLAAGAAVNACVIVGAHGPELKLSVPDRDLDITFTMSTHFRVVPAMTAETYRALCDIAAPGDEPSSEIVVGFLRRIVARAPAVLSRTHACAA</sequence>
<protein>
    <submittedName>
        <fullName evidence="1">Uncharacterized protein</fullName>
    </submittedName>
</protein>
<dbReference type="EMBL" id="LS483468">
    <property type="protein sequence ID" value="SQI30344.1"/>
    <property type="molecule type" value="Genomic_DNA"/>
</dbReference>
<dbReference type="Proteomes" id="UP000249091">
    <property type="component" value="Chromosome 1"/>
</dbReference>
<keyword evidence="2" id="KW-1185">Reference proteome</keyword>
<reference evidence="1 2" key="1">
    <citation type="submission" date="2018-06" db="EMBL/GenBank/DDBJ databases">
        <authorList>
            <consortium name="Pathogen Informatics"/>
            <person name="Doyle S."/>
        </authorList>
    </citation>
    <scope>NUCLEOTIDE SEQUENCE [LARGE SCALE GENOMIC DNA]</scope>
    <source>
        <strain evidence="1 2">NCTC10994</strain>
    </source>
</reference>